<feature type="domain" description="FHA" evidence="2">
    <location>
        <begin position="26"/>
        <end position="74"/>
    </location>
</feature>
<dbReference type="InterPro" id="IPR008984">
    <property type="entry name" value="SMAD_FHA_dom_sf"/>
</dbReference>
<gene>
    <name evidence="3" type="ORF">ENR15_20455</name>
</gene>
<evidence type="ECO:0000313" key="3">
    <source>
        <dbReference type="EMBL" id="HGG02946.1"/>
    </source>
</evidence>
<dbReference type="EMBL" id="DSPX01000202">
    <property type="protein sequence ID" value="HGG02946.1"/>
    <property type="molecule type" value="Genomic_DNA"/>
</dbReference>
<organism evidence="3">
    <name type="scientific">Planktothricoides sp. SpSt-374</name>
    <dbReference type="NCBI Taxonomy" id="2282167"/>
    <lineage>
        <taxon>Bacteria</taxon>
        <taxon>Bacillati</taxon>
        <taxon>Cyanobacteriota</taxon>
        <taxon>Cyanophyceae</taxon>
        <taxon>Oscillatoriophycideae</taxon>
        <taxon>Oscillatoriales</taxon>
        <taxon>Oscillatoriaceae</taxon>
        <taxon>Planktothricoides</taxon>
    </lineage>
</organism>
<feature type="region of interest" description="Disordered" evidence="1">
    <location>
        <begin position="117"/>
        <end position="159"/>
    </location>
</feature>
<reference evidence="3" key="1">
    <citation type="journal article" date="2020" name="mSystems">
        <title>Genome- and Community-Level Interaction Insights into Carbon Utilization and Element Cycling Functions of Hydrothermarchaeota in Hydrothermal Sediment.</title>
        <authorList>
            <person name="Zhou Z."/>
            <person name="Liu Y."/>
            <person name="Xu W."/>
            <person name="Pan J."/>
            <person name="Luo Z.H."/>
            <person name="Li M."/>
        </authorList>
    </citation>
    <scope>NUCLEOTIDE SEQUENCE [LARGE SCALE GENOMIC DNA]</scope>
    <source>
        <strain evidence="3">SpSt-374</strain>
    </source>
</reference>
<feature type="compositionally biased region" description="Pro residues" evidence="1">
    <location>
        <begin position="144"/>
        <end position="159"/>
    </location>
</feature>
<protein>
    <submittedName>
        <fullName evidence="3">FHA domain-containing protein</fullName>
    </submittedName>
</protein>
<dbReference type="Gene3D" id="2.60.200.20">
    <property type="match status" value="1"/>
</dbReference>
<proteinExistence type="predicted"/>
<dbReference type="PROSITE" id="PS50006">
    <property type="entry name" value="FHA_DOMAIN"/>
    <property type="match status" value="1"/>
</dbReference>
<dbReference type="InterPro" id="IPR000253">
    <property type="entry name" value="FHA_dom"/>
</dbReference>
<dbReference type="AlphaFoldDB" id="A0A7C3ZWM5"/>
<comment type="caution">
    <text evidence="3">The sequence shown here is derived from an EMBL/GenBank/DDBJ whole genome shotgun (WGS) entry which is preliminary data.</text>
</comment>
<dbReference type="SMART" id="SM00240">
    <property type="entry name" value="FHA"/>
    <property type="match status" value="1"/>
</dbReference>
<sequence length="159" mass="17666">MITLTLLHPLQSTPIKSWSFENESVIRVGRATDNNVVLYSAVVSRRHLELRRQGRNWDLISLGTNGTYLEGKFIEKIAVTDGLIVRLAQSGPKIQINIGGIPPRTRFDEEILGEWMRKDGTTASQTDRFGETTSEEDTAASTKPIPPPIRVAPSPETPE</sequence>
<evidence type="ECO:0000259" key="2">
    <source>
        <dbReference type="PROSITE" id="PS50006"/>
    </source>
</evidence>
<dbReference type="SUPFAM" id="SSF49879">
    <property type="entry name" value="SMAD/FHA domain"/>
    <property type="match status" value="1"/>
</dbReference>
<evidence type="ECO:0000256" key="1">
    <source>
        <dbReference type="SAM" id="MobiDB-lite"/>
    </source>
</evidence>
<dbReference type="Pfam" id="PF00498">
    <property type="entry name" value="FHA"/>
    <property type="match status" value="1"/>
</dbReference>
<name>A0A7C3ZWM5_9CYAN</name>
<accession>A0A7C3ZWM5</accession>